<protein>
    <recommendedName>
        <fullName evidence="6">Meckelin</fullName>
    </recommendedName>
</protein>
<keyword evidence="2" id="KW-0812">Transmembrane</keyword>
<feature type="transmembrane region" description="Helical" evidence="2">
    <location>
        <begin position="703"/>
        <end position="724"/>
    </location>
</feature>
<dbReference type="Pfam" id="PF09773">
    <property type="entry name" value="Meckelin"/>
    <property type="match status" value="1"/>
</dbReference>
<feature type="transmembrane region" description="Helical" evidence="2">
    <location>
        <begin position="657"/>
        <end position="677"/>
    </location>
</feature>
<feature type="chain" id="PRO_5029602712" description="Meckelin" evidence="3">
    <location>
        <begin position="23"/>
        <end position="980"/>
    </location>
</feature>
<dbReference type="EnsemblMetazoa" id="CLYHEMT003345.1">
    <property type="protein sequence ID" value="CLYHEMP003345.1"/>
    <property type="gene ID" value="CLYHEMG003345"/>
</dbReference>
<accession>A0A7M5V4B8</accession>
<dbReference type="RefSeq" id="XP_066920410.1">
    <property type="nucleotide sequence ID" value="XM_067064309.1"/>
</dbReference>
<evidence type="ECO:0000256" key="2">
    <source>
        <dbReference type="SAM" id="Phobius"/>
    </source>
</evidence>
<dbReference type="AlphaFoldDB" id="A0A7M5V4B8"/>
<keyword evidence="2" id="KW-1133">Transmembrane helix</keyword>
<dbReference type="OrthoDB" id="419138at2759"/>
<evidence type="ECO:0000313" key="5">
    <source>
        <dbReference type="Proteomes" id="UP000594262"/>
    </source>
</evidence>
<feature type="transmembrane region" description="Helical" evidence="2">
    <location>
        <begin position="914"/>
        <end position="934"/>
    </location>
</feature>
<proteinExistence type="predicted"/>
<dbReference type="PANTHER" id="PTHR21274">
    <property type="entry name" value="MECKELIN"/>
    <property type="match status" value="1"/>
</dbReference>
<organism evidence="4 5">
    <name type="scientific">Clytia hemisphaerica</name>
    <dbReference type="NCBI Taxonomy" id="252671"/>
    <lineage>
        <taxon>Eukaryota</taxon>
        <taxon>Metazoa</taxon>
        <taxon>Cnidaria</taxon>
        <taxon>Hydrozoa</taxon>
        <taxon>Hydroidolina</taxon>
        <taxon>Leptothecata</taxon>
        <taxon>Obeliida</taxon>
        <taxon>Clytiidae</taxon>
        <taxon>Clytia</taxon>
    </lineage>
</organism>
<feature type="signal peptide" evidence="3">
    <location>
        <begin position="1"/>
        <end position="22"/>
    </location>
</feature>
<dbReference type="GO" id="GO:0036038">
    <property type="term" value="C:MKS complex"/>
    <property type="evidence" value="ECO:0007669"/>
    <property type="project" value="InterPro"/>
</dbReference>
<reference evidence="4" key="1">
    <citation type="submission" date="2021-01" db="UniProtKB">
        <authorList>
            <consortium name="EnsemblMetazoa"/>
        </authorList>
    </citation>
    <scope>IDENTIFICATION</scope>
</reference>
<keyword evidence="5" id="KW-1185">Reference proteome</keyword>
<feature type="transmembrane region" description="Helical" evidence="2">
    <location>
        <begin position="535"/>
        <end position="561"/>
    </location>
</feature>
<feature type="transmembrane region" description="Helical" evidence="2">
    <location>
        <begin position="581"/>
        <end position="602"/>
    </location>
</feature>
<evidence type="ECO:0000256" key="1">
    <source>
        <dbReference type="SAM" id="MobiDB-lite"/>
    </source>
</evidence>
<evidence type="ECO:0000256" key="3">
    <source>
        <dbReference type="SAM" id="SignalP"/>
    </source>
</evidence>
<evidence type="ECO:0008006" key="6">
    <source>
        <dbReference type="Google" id="ProtNLM"/>
    </source>
</evidence>
<dbReference type="PANTHER" id="PTHR21274:SF0">
    <property type="entry name" value="MECKELIN"/>
    <property type="match status" value="1"/>
</dbReference>
<feature type="compositionally biased region" description="Polar residues" evidence="1">
    <location>
        <begin position="831"/>
        <end position="847"/>
    </location>
</feature>
<dbReference type="Proteomes" id="UP000594262">
    <property type="component" value="Unplaced"/>
</dbReference>
<dbReference type="InterPro" id="IPR019170">
    <property type="entry name" value="Meckelin"/>
</dbReference>
<name>A0A7M5V4B8_9CNID</name>
<feature type="region of interest" description="Disordered" evidence="1">
    <location>
        <begin position="827"/>
        <end position="847"/>
    </location>
</feature>
<evidence type="ECO:0000313" key="4">
    <source>
        <dbReference type="EnsemblMetazoa" id="CLYHEMP003345.1"/>
    </source>
</evidence>
<feature type="transmembrane region" description="Helical" evidence="2">
    <location>
        <begin position="497"/>
        <end position="514"/>
    </location>
</feature>
<dbReference type="GO" id="GO:0060271">
    <property type="term" value="P:cilium assembly"/>
    <property type="evidence" value="ECO:0007669"/>
    <property type="project" value="InterPro"/>
</dbReference>
<sequence>MEIQHKLMLLGVFLLWRRECQSTQLFNNIEPSACGLNQYFQFSSLTCVACGEFQQRSPDLVSCTCQPGAKLVSYFGGPVKTCQPCAPPKVVTNDGWGCSDCPTGRPYDSTLKKCASCVSPLQHQTDRSETGFLLTRKTCLQCQSDTSPSTNEGVCRRCHSQVLKVTGGASCACPTDDVFTGGVCLSRTSGIPADDTTSYIIRHKNNFMSAYFKEYFRAAKVLCQENQNFTACQQLGNLCVMLMYNEDNSNRAATDACKEYLILVRASTDYVDGITDWPRNMPWLYYKDDGSTVVLEKENVPQAFTRGEILKFNLVSYRVNGSFLDIRKDPSILQLCPQPMSMTEKAFTMTNQYSIKCQMSIAKLLQQDTVFFDMFLRVDNDKSQYPVPVLVDNVQTRGTFVNRDTERKNWKLNRRFFLIDKYSGLGIIDDSVPSFIQYASSIELNFQLIDNGKFYPPLLKIHYDVHDVDPVTMETDLVNIEFKVTYTMDTSQLDENIKITVGVLSALGVVYALVKISSWRRREGIAVLDCTSCMLFIVYVSSALALIFLAVIFVTCIQWQFFFKRQSTVIRVLPTADQEHLIASLLVAAFVMKFFDVVYILYSQIYVDIFFIDWERPRGSQVTGTDGHTVTTPVSVMRTLFVANEWREIQTIRRIKPTFQVILVVLFLQGFGFQYWATTDPVNRLSVDRNIDYVGETNLCLRIAVVSLLYFVIAIIQWIIYGFLYERFVGDAIGDFIDFCSMSNISVFVMSQRQYGHYIHGRSVHGRSDTSLYELYEQFQREEDNLCGKRGLEPNSERQTFEMGITVRFRNEYSKILQPLLSRETQGARRGQQNMSRQNPNLPGSNLTPALERSVKAYNQMNRYLSSFVEHAIRENDYFVKDKLLLEKLLKNELQPPEEKSVFYNDDGRSFTSILLYGQEWSLLLFNLLLFLIVDWLSGWNAILAGFIAYMAEIIITSVRDSFGKKNLAEKTMVDERFLI</sequence>
<keyword evidence="2" id="KW-0472">Membrane</keyword>
<feature type="transmembrane region" description="Helical" evidence="2">
    <location>
        <begin position="940"/>
        <end position="959"/>
    </location>
</feature>
<dbReference type="GeneID" id="136807708"/>
<keyword evidence="3" id="KW-0732">Signal</keyword>